<proteinExistence type="predicted"/>
<comment type="caution">
    <text evidence="1">The sequence shown here is derived from an EMBL/GenBank/DDBJ whole genome shotgun (WGS) entry which is preliminary data.</text>
</comment>
<reference evidence="1 2" key="1">
    <citation type="submission" date="2023-01" db="EMBL/GenBank/DDBJ databases">
        <title>Novel diversity within Roseofilum (Cyanobacteria; Desertifilaceae) from marine benthic mats with descriptions of four novel species.</title>
        <authorList>
            <person name="Wang Y."/>
            <person name="Berthold D.E."/>
            <person name="Hu J."/>
            <person name="Lefler F.W."/>
            <person name="Laughinghouse H.D. IV."/>
        </authorList>
    </citation>
    <scope>NUCLEOTIDE SEQUENCE [LARGE SCALE GENOMIC DNA]</scope>
    <source>
        <strain evidence="1 2">BLCC-M154</strain>
    </source>
</reference>
<dbReference type="RefSeq" id="WP_283753252.1">
    <property type="nucleotide sequence ID" value="NZ_JAQOSP010000062.1"/>
</dbReference>
<evidence type="ECO:0000313" key="2">
    <source>
        <dbReference type="Proteomes" id="UP001235303"/>
    </source>
</evidence>
<dbReference type="Pfam" id="PF16277">
    <property type="entry name" value="DUF4926"/>
    <property type="match status" value="1"/>
</dbReference>
<sequence length="109" mass="12580">MKTKFPLFSEVVLLEDITLYNLKRGSVGTVVEHYMGNEQQEIGYSLEGFDVPYVTIEVGESKITSVEQWHKEMEILDKLHRLSLVKLAHLEDYVDHLLSEETSDRPKVS</sequence>
<protein>
    <submittedName>
        <fullName evidence="1">DUF4926 domain-containing protein</fullName>
    </submittedName>
</protein>
<dbReference type="EMBL" id="JAQOSP010000062">
    <property type="protein sequence ID" value="MDJ1169493.1"/>
    <property type="molecule type" value="Genomic_DNA"/>
</dbReference>
<dbReference type="InterPro" id="IPR032568">
    <property type="entry name" value="DUF4926"/>
</dbReference>
<accession>A0ABT7ATT8</accession>
<gene>
    <name evidence="1" type="ORF">PMG71_08655</name>
</gene>
<keyword evidence="2" id="KW-1185">Reference proteome</keyword>
<name>A0ABT7ATT8_9CYAN</name>
<dbReference type="Proteomes" id="UP001235303">
    <property type="component" value="Unassembled WGS sequence"/>
</dbReference>
<evidence type="ECO:0000313" key="1">
    <source>
        <dbReference type="EMBL" id="MDJ1169493.1"/>
    </source>
</evidence>
<organism evidence="1 2">
    <name type="scientific">Roseofilum acuticapitatum BLCC-M154</name>
    <dbReference type="NCBI Taxonomy" id="3022444"/>
    <lineage>
        <taxon>Bacteria</taxon>
        <taxon>Bacillati</taxon>
        <taxon>Cyanobacteriota</taxon>
        <taxon>Cyanophyceae</taxon>
        <taxon>Desertifilales</taxon>
        <taxon>Desertifilaceae</taxon>
        <taxon>Roseofilum</taxon>
        <taxon>Roseofilum acuticapitatum</taxon>
    </lineage>
</organism>